<keyword evidence="9" id="KW-0443">Lipid metabolism</keyword>
<dbReference type="InterPro" id="IPR029045">
    <property type="entry name" value="ClpP/crotonase-like_dom_sf"/>
</dbReference>
<evidence type="ECO:0000256" key="14">
    <source>
        <dbReference type="RuleBase" id="RU003707"/>
    </source>
</evidence>
<dbReference type="UniPathway" id="UPA00659"/>
<evidence type="ECO:0000256" key="6">
    <source>
        <dbReference type="ARBA" id="ARBA00022963"/>
    </source>
</evidence>
<dbReference type="InterPro" id="IPR018376">
    <property type="entry name" value="Enoyl-CoA_hyd/isom_CS"/>
</dbReference>
<dbReference type="AlphaFoldDB" id="A0A5S9QKD9"/>
<dbReference type="Proteomes" id="UP000441399">
    <property type="component" value="Unassembled WGS sequence"/>
</dbReference>
<evidence type="ECO:0000259" key="15">
    <source>
        <dbReference type="Pfam" id="PF00725"/>
    </source>
</evidence>
<keyword evidence="12" id="KW-0511">Multifunctional enzyme</keyword>
<dbReference type="Gene3D" id="1.10.1040.50">
    <property type="match status" value="1"/>
</dbReference>
<evidence type="ECO:0000256" key="11">
    <source>
        <dbReference type="ARBA" id="ARBA00023239"/>
    </source>
</evidence>
<evidence type="ECO:0000256" key="7">
    <source>
        <dbReference type="ARBA" id="ARBA00023002"/>
    </source>
</evidence>
<accession>A0A5S9QKD9</accession>
<dbReference type="Gene3D" id="3.40.50.720">
    <property type="entry name" value="NAD(P)-binding Rossmann-like Domain"/>
    <property type="match status" value="1"/>
</dbReference>
<dbReference type="Pfam" id="PF00725">
    <property type="entry name" value="3HCDH"/>
    <property type="match status" value="1"/>
</dbReference>
<evidence type="ECO:0000256" key="2">
    <source>
        <dbReference type="ARBA" id="ARBA00007005"/>
    </source>
</evidence>
<dbReference type="PANTHER" id="PTHR43612:SF3">
    <property type="entry name" value="TRIFUNCTIONAL ENZYME SUBUNIT ALPHA, MITOCHONDRIAL"/>
    <property type="match status" value="1"/>
</dbReference>
<dbReference type="EMBL" id="CACSIO010000034">
    <property type="protein sequence ID" value="CAA0118740.1"/>
    <property type="molecule type" value="Genomic_DNA"/>
</dbReference>
<keyword evidence="6" id="KW-0442">Lipid degradation</keyword>
<dbReference type="NCBIfam" id="TIGR02437">
    <property type="entry name" value="FadB"/>
    <property type="match status" value="1"/>
</dbReference>
<dbReference type="GO" id="GO:0070403">
    <property type="term" value="F:NAD+ binding"/>
    <property type="evidence" value="ECO:0007669"/>
    <property type="project" value="InterPro"/>
</dbReference>
<dbReference type="PROSITE" id="PS00067">
    <property type="entry name" value="3HCDH"/>
    <property type="match status" value="1"/>
</dbReference>
<keyword evidence="18" id="KW-1185">Reference proteome</keyword>
<evidence type="ECO:0000256" key="1">
    <source>
        <dbReference type="ARBA" id="ARBA00005005"/>
    </source>
</evidence>
<dbReference type="InterPro" id="IPR006108">
    <property type="entry name" value="3HC_DH_C"/>
</dbReference>
<evidence type="ECO:0000256" key="8">
    <source>
        <dbReference type="ARBA" id="ARBA00023027"/>
    </source>
</evidence>
<evidence type="ECO:0000256" key="9">
    <source>
        <dbReference type="ARBA" id="ARBA00023098"/>
    </source>
</evidence>
<protein>
    <recommendedName>
        <fullName evidence="4">enoyl-CoA hydratase</fullName>
        <ecNumber evidence="4">4.2.1.17</ecNumber>
    </recommendedName>
</protein>
<organism evidence="17 18">
    <name type="scientific">BD1-7 clade bacterium</name>
    <dbReference type="NCBI Taxonomy" id="2029982"/>
    <lineage>
        <taxon>Bacteria</taxon>
        <taxon>Pseudomonadati</taxon>
        <taxon>Pseudomonadota</taxon>
        <taxon>Gammaproteobacteria</taxon>
        <taxon>Cellvibrionales</taxon>
        <taxon>Spongiibacteraceae</taxon>
        <taxon>BD1-7 clade</taxon>
    </lineage>
</organism>
<evidence type="ECO:0000256" key="4">
    <source>
        <dbReference type="ARBA" id="ARBA00012076"/>
    </source>
</evidence>
<feature type="domain" description="3-hydroxyacyl-CoA dehydrogenase C-terminal" evidence="15">
    <location>
        <begin position="497"/>
        <end position="592"/>
    </location>
</feature>
<dbReference type="GO" id="GO:0004165">
    <property type="term" value="F:delta(3)-delta(2)-enoyl-CoA isomerase activity"/>
    <property type="evidence" value="ECO:0007669"/>
    <property type="project" value="InterPro"/>
</dbReference>
<dbReference type="PANTHER" id="PTHR43612">
    <property type="entry name" value="TRIFUNCTIONAL ENZYME SUBUNIT ALPHA"/>
    <property type="match status" value="1"/>
</dbReference>
<evidence type="ECO:0000256" key="12">
    <source>
        <dbReference type="ARBA" id="ARBA00023268"/>
    </source>
</evidence>
<dbReference type="GO" id="GO:0036125">
    <property type="term" value="C:fatty acid beta-oxidation multienzyme complex"/>
    <property type="evidence" value="ECO:0007669"/>
    <property type="project" value="InterPro"/>
</dbReference>
<keyword evidence="8" id="KW-0520">NAD</keyword>
<dbReference type="InterPro" id="IPR006180">
    <property type="entry name" value="3-OHacyl-CoA_DH_CS"/>
</dbReference>
<dbReference type="EC" id="4.2.1.17" evidence="4"/>
<keyword evidence="7" id="KW-0560">Oxidoreductase</keyword>
<reference evidence="17 18" key="1">
    <citation type="submission" date="2019-11" db="EMBL/GenBank/DDBJ databases">
        <authorList>
            <person name="Holert J."/>
        </authorList>
    </citation>
    <scope>NUCLEOTIDE SEQUENCE [LARGE SCALE GENOMIC DNA]</scope>
    <source>
        <strain evidence="17">SB11_3</strain>
    </source>
</reference>
<evidence type="ECO:0000256" key="3">
    <source>
        <dbReference type="ARBA" id="ARBA00008750"/>
    </source>
</evidence>
<feature type="domain" description="3-hydroxyacyl-CoA dehydrogenase NAD binding" evidence="16">
    <location>
        <begin position="316"/>
        <end position="495"/>
    </location>
</feature>
<dbReference type="InterPro" id="IPR012799">
    <property type="entry name" value="FadB"/>
</dbReference>
<dbReference type="GO" id="GO:0016509">
    <property type="term" value="F:long-chain (3S)-3-hydroxyacyl-CoA dehydrogenase (NAD+) activity"/>
    <property type="evidence" value="ECO:0007669"/>
    <property type="project" value="TreeGrafter"/>
</dbReference>
<sequence length="720" mass="77344">MIFQGETISVSVDDAGIATMLFDNKHEPVNKFDLATLDELKASVTAMSEHGKIQGLLIESRKDSFVVGADIKQFHSLFDHSEEEIAANVVSFNEVFAGLEDVPFPTVSLVDGIALGGGLELALSTDFRVLSTCAKVGLPEVKLGINPGFGGTIRLPRLIGVDNAVEWIATGKEYRPDAALSVGLADAVVASDQLVASGLSLIAQANAGKLSIARIREVKTNPVMLNDMERIMAFTTAKGLVASQAGPNMPAPLTSVKSIEKSCSLHREAAIKVEAKYFSRLAKTEVSGNLIGLFLNEQDLSKRNKTAAHGTASIDKVAVVGAGIMGGGIAYQAGFKGKQVVMKDVAQAGLDQGMEEATKLLSKRVDRGRMSAAEMAHIISRIHPVLHYEDFSDADAIVEAVVERLDIKQSVLSEVEKNVPTDTVIASNTSTLSISKMAEGIARPENFCGMHFFNPVHRMPLVEVIRGAKTSEATVGKVVKLALDMGKTPIVVNDCPGFYVNRVLFPYLNGFNLLVRDGADFLAVDKVMEKWGWPMGPAYLIDVVGIDTGCHAAQVMAEGFPDRMQFDEVSAMQLMLEANRLGQKNGAGFYSYQPDKKGKPRKAADDTVSSVIAPAVAGQGKFTDEEVIERLMIPMCFEVARCIEDGIVSNAVDADMGLLMGIGFPLFRGGPIRYIESVGIAYMIEQSKKYHDLGAMYHAPELLKEYAANGKSLFAFGGAA</sequence>
<evidence type="ECO:0000256" key="5">
    <source>
        <dbReference type="ARBA" id="ARBA00022832"/>
    </source>
</evidence>
<dbReference type="SUPFAM" id="SSF48179">
    <property type="entry name" value="6-phosphogluconate dehydrogenase C-terminal domain-like"/>
    <property type="match status" value="2"/>
</dbReference>
<dbReference type="Pfam" id="PF00378">
    <property type="entry name" value="ECH_1"/>
    <property type="match status" value="1"/>
</dbReference>
<name>A0A5S9QKD9_9GAMM</name>
<comment type="similarity">
    <text evidence="3">In the N-terminal section; belongs to the enoyl-CoA hydratase/isomerase family.</text>
</comment>
<evidence type="ECO:0000313" key="18">
    <source>
        <dbReference type="Proteomes" id="UP000441399"/>
    </source>
</evidence>
<dbReference type="PROSITE" id="PS00166">
    <property type="entry name" value="ENOYL_COA_HYDRATASE"/>
    <property type="match status" value="1"/>
</dbReference>
<evidence type="ECO:0000256" key="10">
    <source>
        <dbReference type="ARBA" id="ARBA00023235"/>
    </source>
</evidence>
<comment type="similarity">
    <text evidence="2">In the central section; belongs to the 3-hydroxyacyl-CoA dehydrogenase family.</text>
</comment>
<proteinExistence type="inferred from homology"/>
<dbReference type="GO" id="GO:0008692">
    <property type="term" value="F:3-hydroxybutyryl-CoA epimerase activity"/>
    <property type="evidence" value="ECO:0007669"/>
    <property type="project" value="InterPro"/>
</dbReference>
<dbReference type="Gene3D" id="3.90.226.10">
    <property type="entry name" value="2-enoyl-CoA Hydratase, Chain A, domain 1"/>
    <property type="match status" value="1"/>
</dbReference>
<dbReference type="SUPFAM" id="SSF52096">
    <property type="entry name" value="ClpP/crotonase"/>
    <property type="match status" value="1"/>
</dbReference>
<comment type="catalytic activity">
    <reaction evidence="13">
        <text>a (3S)-3-hydroxyacyl-CoA + NAD(+) = a 3-oxoacyl-CoA + NADH + H(+)</text>
        <dbReference type="Rhea" id="RHEA:22432"/>
        <dbReference type="ChEBI" id="CHEBI:15378"/>
        <dbReference type="ChEBI" id="CHEBI:57318"/>
        <dbReference type="ChEBI" id="CHEBI:57540"/>
        <dbReference type="ChEBI" id="CHEBI:57945"/>
        <dbReference type="ChEBI" id="CHEBI:90726"/>
        <dbReference type="EC" id="1.1.1.35"/>
    </reaction>
</comment>
<dbReference type="InterPro" id="IPR008927">
    <property type="entry name" value="6-PGluconate_DH-like_C_sf"/>
</dbReference>
<dbReference type="InterPro" id="IPR050136">
    <property type="entry name" value="FA_oxidation_alpha_subunit"/>
</dbReference>
<keyword evidence="11" id="KW-0456">Lyase</keyword>
<dbReference type="SUPFAM" id="SSF51735">
    <property type="entry name" value="NAD(P)-binding Rossmann-fold domains"/>
    <property type="match status" value="1"/>
</dbReference>
<dbReference type="InterPro" id="IPR006176">
    <property type="entry name" value="3-OHacyl-CoA_DH_NAD-bd"/>
</dbReference>
<dbReference type="InterPro" id="IPR001753">
    <property type="entry name" value="Enoyl-CoA_hydra/iso"/>
</dbReference>
<gene>
    <name evidence="17" type="primary">fadB_2</name>
    <name evidence="17" type="ORF">OPDIPICF_02163</name>
</gene>
<dbReference type="FunFam" id="3.40.50.720:FF:000009">
    <property type="entry name" value="Fatty oxidation complex, alpha subunit"/>
    <property type="match status" value="1"/>
</dbReference>
<keyword evidence="10" id="KW-0413">Isomerase</keyword>
<evidence type="ECO:0000313" key="17">
    <source>
        <dbReference type="EMBL" id="CAA0118740.1"/>
    </source>
</evidence>
<dbReference type="Pfam" id="PF02737">
    <property type="entry name" value="3HCDH_N"/>
    <property type="match status" value="1"/>
</dbReference>
<dbReference type="CDD" id="cd06558">
    <property type="entry name" value="crotonase-like"/>
    <property type="match status" value="1"/>
</dbReference>
<dbReference type="NCBIfam" id="NF008727">
    <property type="entry name" value="PRK11730.1"/>
    <property type="match status" value="1"/>
</dbReference>
<dbReference type="InterPro" id="IPR036291">
    <property type="entry name" value="NAD(P)-bd_dom_sf"/>
</dbReference>
<dbReference type="GO" id="GO:0004300">
    <property type="term" value="F:enoyl-CoA hydratase activity"/>
    <property type="evidence" value="ECO:0007669"/>
    <property type="project" value="UniProtKB-EC"/>
</dbReference>
<comment type="similarity">
    <text evidence="14">Belongs to the enoyl-CoA hydratase/isomerase family.</text>
</comment>
<dbReference type="OrthoDB" id="5389341at2"/>
<evidence type="ECO:0000259" key="16">
    <source>
        <dbReference type="Pfam" id="PF02737"/>
    </source>
</evidence>
<keyword evidence="5" id="KW-0276">Fatty acid metabolism</keyword>
<dbReference type="GO" id="GO:0006635">
    <property type="term" value="P:fatty acid beta-oxidation"/>
    <property type="evidence" value="ECO:0007669"/>
    <property type="project" value="UniProtKB-UniPathway"/>
</dbReference>
<comment type="pathway">
    <text evidence="1">Lipid metabolism; fatty acid beta-oxidation.</text>
</comment>
<evidence type="ECO:0000256" key="13">
    <source>
        <dbReference type="ARBA" id="ARBA00049556"/>
    </source>
</evidence>